<name>A0A944QTA2_9GAMM</name>
<reference evidence="1 2" key="1">
    <citation type="submission" date="2021-05" db="EMBL/GenBank/DDBJ databases">
        <title>Genetic and Functional Diversity in Clade A Lucinid endosymbionts from the Bahamas.</title>
        <authorList>
            <person name="Giani N.M."/>
            <person name="Engel A.S."/>
            <person name="Campbell B.J."/>
        </authorList>
    </citation>
    <scope>NUCLEOTIDE SEQUENCE [LARGE SCALE GENOMIC DNA]</scope>
    <source>
        <strain evidence="1">LUC16012Gg_MoonRockCtena</strain>
    </source>
</reference>
<dbReference type="AlphaFoldDB" id="A0A944QTA2"/>
<accession>A0A944QTA2</accession>
<dbReference type="Proteomes" id="UP000770889">
    <property type="component" value="Unassembled WGS sequence"/>
</dbReference>
<organism evidence="1 2">
    <name type="scientific">Candidatus Thiodiazotropha taylori</name>
    <dbReference type="NCBI Taxonomy" id="2792791"/>
    <lineage>
        <taxon>Bacteria</taxon>
        <taxon>Pseudomonadati</taxon>
        <taxon>Pseudomonadota</taxon>
        <taxon>Gammaproteobacteria</taxon>
        <taxon>Chromatiales</taxon>
        <taxon>Sedimenticolaceae</taxon>
        <taxon>Candidatus Thiodiazotropha</taxon>
    </lineage>
</organism>
<protein>
    <submittedName>
        <fullName evidence="1">Uncharacterized protein</fullName>
    </submittedName>
</protein>
<proteinExistence type="predicted"/>
<comment type="caution">
    <text evidence="1">The sequence shown here is derived from an EMBL/GenBank/DDBJ whole genome shotgun (WGS) entry which is preliminary data.</text>
</comment>
<gene>
    <name evidence="1" type="ORF">KME65_02065</name>
</gene>
<evidence type="ECO:0000313" key="1">
    <source>
        <dbReference type="EMBL" id="MBT2987724.1"/>
    </source>
</evidence>
<evidence type="ECO:0000313" key="2">
    <source>
        <dbReference type="Proteomes" id="UP000770889"/>
    </source>
</evidence>
<sequence length="45" mass="5121">MAGQAMIYRENGIHNTLPSLDDISGYFYGSAEKYLRAQQTKRPLD</sequence>
<dbReference type="EMBL" id="JAHHGM010000001">
    <property type="protein sequence ID" value="MBT2987724.1"/>
    <property type="molecule type" value="Genomic_DNA"/>
</dbReference>